<dbReference type="EMBL" id="VEVO01001826">
    <property type="protein sequence ID" value="KAF0021802.1"/>
    <property type="molecule type" value="Genomic_DNA"/>
</dbReference>
<dbReference type="AlphaFoldDB" id="A0A6A4RS03"/>
<accession>A0A6A4RS03</accession>
<protein>
    <submittedName>
        <fullName evidence="1">Uncharacterized protein</fullName>
    </submittedName>
</protein>
<evidence type="ECO:0000313" key="2">
    <source>
        <dbReference type="Proteomes" id="UP000438429"/>
    </source>
</evidence>
<sequence>MTCGLSREVDGTLSVTWTAAASVTNPEGFHVENDALQPPAQARLFSAVTSVKRRRHPLYFRSLQSVLHNKTPIYFL</sequence>
<proteinExistence type="predicted"/>
<reference evidence="1 2" key="1">
    <citation type="submission" date="2019-06" db="EMBL/GenBank/DDBJ databases">
        <title>Draft genomes of female and male turbot (Scophthalmus maximus).</title>
        <authorList>
            <person name="Xu H."/>
            <person name="Xu X.-W."/>
            <person name="Shao C."/>
            <person name="Chen S."/>
        </authorList>
    </citation>
    <scope>NUCLEOTIDE SEQUENCE [LARGE SCALE GENOMIC DNA]</scope>
    <source>
        <strain evidence="1">Ysfricsl-2016a</strain>
        <tissue evidence="1">Blood</tissue>
    </source>
</reference>
<name>A0A6A4RS03_SCOMX</name>
<dbReference type="Proteomes" id="UP000438429">
    <property type="component" value="Unassembled WGS sequence"/>
</dbReference>
<organism evidence="1 2">
    <name type="scientific">Scophthalmus maximus</name>
    <name type="common">Turbot</name>
    <name type="synonym">Psetta maxima</name>
    <dbReference type="NCBI Taxonomy" id="52904"/>
    <lineage>
        <taxon>Eukaryota</taxon>
        <taxon>Metazoa</taxon>
        <taxon>Chordata</taxon>
        <taxon>Craniata</taxon>
        <taxon>Vertebrata</taxon>
        <taxon>Euteleostomi</taxon>
        <taxon>Actinopterygii</taxon>
        <taxon>Neopterygii</taxon>
        <taxon>Teleostei</taxon>
        <taxon>Neoteleostei</taxon>
        <taxon>Acanthomorphata</taxon>
        <taxon>Carangaria</taxon>
        <taxon>Pleuronectiformes</taxon>
        <taxon>Pleuronectoidei</taxon>
        <taxon>Scophthalmidae</taxon>
        <taxon>Scophthalmus</taxon>
    </lineage>
</organism>
<comment type="caution">
    <text evidence="1">The sequence shown here is derived from an EMBL/GenBank/DDBJ whole genome shotgun (WGS) entry which is preliminary data.</text>
</comment>
<evidence type="ECO:0000313" key="1">
    <source>
        <dbReference type="EMBL" id="KAF0021802.1"/>
    </source>
</evidence>
<gene>
    <name evidence="1" type="ORF">F2P81_025946</name>
</gene>